<feature type="compositionally biased region" description="Polar residues" evidence="1">
    <location>
        <begin position="96"/>
        <end position="108"/>
    </location>
</feature>
<proteinExistence type="predicted"/>
<accession>A0ABQ8SKY4</accession>
<dbReference type="Proteomes" id="UP001148838">
    <property type="component" value="Unassembled WGS sequence"/>
</dbReference>
<evidence type="ECO:0000313" key="2">
    <source>
        <dbReference type="EMBL" id="KAJ4434814.1"/>
    </source>
</evidence>
<evidence type="ECO:0000256" key="1">
    <source>
        <dbReference type="SAM" id="MobiDB-lite"/>
    </source>
</evidence>
<protein>
    <submittedName>
        <fullName evidence="2">Uncharacterized protein</fullName>
    </submittedName>
</protein>
<gene>
    <name evidence="2" type="ORF">ANN_23385</name>
</gene>
<sequence length="255" mass="27546">MSPGSSTESYPAFARIGLREIPGKNLNQERTQLSDLFGRDSAVKCTVMAVDIGHIRQHICLTWSQATKGNIEGGSFDPALWIEFGVAQWSERLQAQQNKTSVQANGNSGHKMGAIPKRVKELRSKSRLTRSRVTQVGDSSGSSDEGSGENKVVMTVVMKLKAVGGGNNGNDDRGEGVNKGNDSVGDGNDDNEVGSSRRCGRSKYERPKLGLVFRGQDPDESTTHRVTFVNPTKTVGYPASAPDWARSHPQASSIR</sequence>
<organism evidence="2 3">
    <name type="scientific">Periplaneta americana</name>
    <name type="common">American cockroach</name>
    <name type="synonym">Blatta americana</name>
    <dbReference type="NCBI Taxonomy" id="6978"/>
    <lineage>
        <taxon>Eukaryota</taxon>
        <taxon>Metazoa</taxon>
        <taxon>Ecdysozoa</taxon>
        <taxon>Arthropoda</taxon>
        <taxon>Hexapoda</taxon>
        <taxon>Insecta</taxon>
        <taxon>Pterygota</taxon>
        <taxon>Neoptera</taxon>
        <taxon>Polyneoptera</taxon>
        <taxon>Dictyoptera</taxon>
        <taxon>Blattodea</taxon>
        <taxon>Blattoidea</taxon>
        <taxon>Blattidae</taxon>
        <taxon>Blattinae</taxon>
        <taxon>Periplaneta</taxon>
    </lineage>
</organism>
<dbReference type="EMBL" id="JAJSOF020000025">
    <property type="protein sequence ID" value="KAJ4434814.1"/>
    <property type="molecule type" value="Genomic_DNA"/>
</dbReference>
<evidence type="ECO:0000313" key="3">
    <source>
        <dbReference type="Proteomes" id="UP001148838"/>
    </source>
</evidence>
<reference evidence="2 3" key="1">
    <citation type="journal article" date="2022" name="Allergy">
        <title>Genome assembly and annotation of Periplaneta americana reveal a comprehensive cockroach allergen profile.</title>
        <authorList>
            <person name="Wang L."/>
            <person name="Xiong Q."/>
            <person name="Saelim N."/>
            <person name="Wang L."/>
            <person name="Nong W."/>
            <person name="Wan A.T."/>
            <person name="Shi M."/>
            <person name="Liu X."/>
            <person name="Cao Q."/>
            <person name="Hui J.H.L."/>
            <person name="Sookrung N."/>
            <person name="Leung T.F."/>
            <person name="Tungtrongchitr A."/>
            <person name="Tsui S.K.W."/>
        </authorList>
    </citation>
    <scope>NUCLEOTIDE SEQUENCE [LARGE SCALE GENOMIC DNA]</scope>
    <source>
        <strain evidence="2">PWHHKU_190912</strain>
    </source>
</reference>
<feature type="region of interest" description="Disordered" evidence="1">
    <location>
        <begin position="96"/>
        <end position="203"/>
    </location>
</feature>
<keyword evidence="3" id="KW-1185">Reference proteome</keyword>
<comment type="caution">
    <text evidence="2">The sequence shown here is derived from an EMBL/GenBank/DDBJ whole genome shotgun (WGS) entry which is preliminary data.</text>
</comment>
<name>A0ABQ8SKY4_PERAM</name>
<feature type="region of interest" description="Disordered" evidence="1">
    <location>
        <begin position="232"/>
        <end position="255"/>
    </location>
</feature>